<dbReference type="Proteomes" id="UP000053718">
    <property type="component" value="Unassembled WGS sequence"/>
</dbReference>
<evidence type="ECO:0000313" key="4">
    <source>
        <dbReference type="Proteomes" id="UP000053718"/>
    </source>
</evidence>
<dbReference type="EMBL" id="JPIN01000007">
    <property type="protein sequence ID" value="KFZ28587.1"/>
    <property type="molecule type" value="Genomic_DNA"/>
</dbReference>
<dbReference type="eggNOG" id="COG3100">
    <property type="taxonomic scope" value="Bacteria"/>
</dbReference>
<dbReference type="OrthoDB" id="7062382at2"/>
<dbReference type="Pfam" id="PF05166">
    <property type="entry name" value="YcgL"/>
    <property type="match status" value="1"/>
</dbReference>
<dbReference type="STRING" id="1517416.IDAT_07485"/>
<sequence>MLCAVYRSPKRADTYLYMAHPADFSLLPETLAKSFGQPQKVMVIALNDERKLARLSIAELKQHLEDPGFYLQLPPQPENLLKKELAK</sequence>
<gene>
    <name evidence="3" type="ORF">IDAT_07485</name>
</gene>
<proteinExistence type="inferred from homology"/>
<accession>A0A094IN84</accession>
<comment type="caution">
    <text evidence="3">The sequence shown here is derived from an EMBL/GenBank/DDBJ whole genome shotgun (WGS) entry which is preliminary data.</text>
</comment>
<evidence type="ECO:0000313" key="3">
    <source>
        <dbReference type="EMBL" id="KFZ28587.1"/>
    </source>
</evidence>
<reference evidence="3 4" key="1">
    <citation type="submission" date="2014-06" db="EMBL/GenBank/DDBJ databases">
        <title>Draft genome sequence of Idiomarina sp. MCCC 1A10513.</title>
        <authorList>
            <person name="Du J."/>
            <person name="Lai Q."/>
            <person name="Shao Z."/>
        </authorList>
    </citation>
    <scope>NUCLEOTIDE SEQUENCE [LARGE SCALE GENOMIC DNA]</scope>
    <source>
        <strain evidence="3 4">MCCC 1A10513</strain>
    </source>
</reference>
<keyword evidence="4" id="KW-1185">Reference proteome</keyword>
<dbReference type="PANTHER" id="PTHR38109">
    <property type="entry name" value="PROTEIN YCGL"/>
    <property type="match status" value="1"/>
</dbReference>
<feature type="domain" description="YcgL" evidence="2">
    <location>
        <begin position="1"/>
        <end position="85"/>
    </location>
</feature>
<dbReference type="AlphaFoldDB" id="A0A094IN84"/>
<dbReference type="RefSeq" id="WP_034732419.1">
    <property type="nucleotide sequence ID" value="NZ_JPIN01000007.1"/>
</dbReference>
<dbReference type="InterPro" id="IPR038068">
    <property type="entry name" value="YcgL-like_sf"/>
</dbReference>
<evidence type="ECO:0000259" key="2">
    <source>
        <dbReference type="PROSITE" id="PS51648"/>
    </source>
</evidence>
<dbReference type="PANTHER" id="PTHR38109:SF1">
    <property type="entry name" value="PROTEIN YCGL"/>
    <property type="match status" value="1"/>
</dbReference>
<dbReference type="SUPFAM" id="SSF160191">
    <property type="entry name" value="YcgL-like"/>
    <property type="match status" value="1"/>
</dbReference>
<organism evidence="3 4">
    <name type="scientific">Pseudidiomarina atlantica</name>
    <dbReference type="NCBI Taxonomy" id="1517416"/>
    <lineage>
        <taxon>Bacteria</taxon>
        <taxon>Pseudomonadati</taxon>
        <taxon>Pseudomonadota</taxon>
        <taxon>Gammaproteobacteria</taxon>
        <taxon>Alteromonadales</taxon>
        <taxon>Idiomarinaceae</taxon>
        <taxon>Pseudidiomarina</taxon>
    </lineage>
</organism>
<evidence type="ECO:0000256" key="1">
    <source>
        <dbReference type="HAMAP-Rule" id="MF_01866"/>
    </source>
</evidence>
<name>A0A094IN84_9GAMM</name>
<dbReference type="InterPro" id="IPR027354">
    <property type="entry name" value="YcgL_dom"/>
</dbReference>
<dbReference type="HAMAP" id="MF_01866">
    <property type="entry name" value="UPF0745"/>
    <property type="match status" value="1"/>
</dbReference>
<dbReference type="Gene3D" id="3.10.510.20">
    <property type="entry name" value="YcgL domain"/>
    <property type="match status" value="1"/>
</dbReference>
<dbReference type="PROSITE" id="PS51648">
    <property type="entry name" value="YCGL"/>
    <property type="match status" value="1"/>
</dbReference>
<protein>
    <recommendedName>
        <fullName evidence="1">YcgL domain-containing protein IDAT_07485</fullName>
    </recommendedName>
</protein>